<comment type="caution">
    <text evidence="1">The sequence shown here is derived from an EMBL/GenBank/DDBJ whole genome shotgun (WGS) entry which is preliminary data.</text>
</comment>
<evidence type="ECO:0000313" key="2">
    <source>
        <dbReference type="Proteomes" id="UP001041814"/>
    </source>
</evidence>
<accession>A0ABS1DS81</accession>
<gene>
    <name evidence="1" type="ORF">CKO43_08750</name>
</gene>
<evidence type="ECO:0000313" key="1">
    <source>
        <dbReference type="EMBL" id="MBK1712867.1"/>
    </source>
</evidence>
<reference evidence="1" key="2">
    <citation type="journal article" date="2020" name="Microorganisms">
        <title>Osmotic Adaptation and Compatible Solute Biosynthesis of Phototrophic Bacteria as Revealed from Genome Analyses.</title>
        <authorList>
            <person name="Imhoff J.F."/>
            <person name="Rahn T."/>
            <person name="Kunzel S."/>
            <person name="Keller A."/>
            <person name="Neulinger S.C."/>
        </authorList>
    </citation>
    <scope>NUCLEOTIDE SEQUENCE</scope>
    <source>
        <strain evidence="1">IM 151</strain>
    </source>
</reference>
<proteinExistence type="predicted"/>
<sequence length="145" mass="16257">MRWGLAAAIGRGARRIVCSDPDFAAWPLDDAALHEQLMAWLRLPQRRLVLFAASYDAMPRLHPRFVTWRTPWIHAVEAWAPAEGDAAEVPRVLVDDGDVFVHLRDAENWLGRAGRDAAQAQRWRDVLDARIAGAESSFAPRPLGL</sequence>
<name>A0ABS1DS81_RUBGE</name>
<keyword evidence="2" id="KW-1185">Reference proteome</keyword>
<dbReference type="EMBL" id="NRRU01000026">
    <property type="protein sequence ID" value="MBK1712867.1"/>
    <property type="molecule type" value="Genomic_DNA"/>
</dbReference>
<reference evidence="1" key="1">
    <citation type="submission" date="2017-08" db="EMBL/GenBank/DDBJ databases">
        <authorList>
            <person name="Imhoff J.F."/>
            <person name="Rahn T."/>
            <person name="Kuenzel S."/>
            <person name="Neulinger S.C."/>
        </authorList>
    </citation>
    <scope>NUCLEOTIDE SEQUENCE</scope>
    <source>
        <strain evidence="1">IM 151</strain>
    </source>
</reference>
<organism evidence="1 2">
    <name type="scientific">Rubrivivax gelatinosus</name>
    <name type="common">Rhodocyclus gelatinosus</name>
    <name type="synonym">Rhodopseudomonas gelatinosa</name>
    <dbReference type="NCBI Taxonomy" id="28068"/>
    <lineage>
        <taxon>Bacteria</taxon>
        <taxon>Pseudomonadati</taxon>
        <taxon>Pseudomonadota</taxon>
        <taxon>Betaproteobacteria</taxon>
        <taxon>Burkholderiales</taxon>
        <taxon>Sphaerotilaceae</taxon>
        <taxon>Rubrivivax</taxon>
    </lineage>
</organism>
<dbReference type="Proteomes" id="UP001041814">
    <property type="component" value="Unassembled WGS sequence"/>
</dbReference>
<protein>
    <submittedName>
        <fullName evidence="1">Uncharacterized protein</fullName>
    </submittedName>
</protein>